<dbReference type="Proteomes" id="UP000065220">
    <property type="component" value="Chromosome"/>
</dbReference>
<reference evidence="3" key="1">
    <citation type="submission" date="2016-02" db="EMBL/GenBank/DDBJ databases">
        <authorList>
            <person name="Holder M.E."/>
            <person name="Ajami N.J."/>
            <person name="Petrosino J.F."/>
        </authorList>
    </citation>
    <scope>NUCLEOTIDE SEQUENCE [LARGE SCALE GENOMIC DNA]</scope>
    <source>
        <strain evidence="3">CCUG 36733</strain>
    </source>
</reference>
<dbReference type="RefSeq" id="WP_067939461.1">
    <property type="nucleotide sequence ID" value="NZ_CP014228.1"/>
</dbReference>
<protein>
    <recommendedName>
        <fullName evidence="4">SAF domain-containing protein</fullName>
    </recommendedName>
</protein>
<organism evidence="2 3">
    <name type="scientific">Actinomyces radicidentis</name>
    <dbReference type="NCBI Taxonomy" id="111015"/>
    <lineage>
        <taxon>Bacteria</taxon>
        <taxon>Bacillati</taxon>
        <taxon>Actinomycetota</taxon>
        <taxon>Actinomycetes</taxon>
        <taxon>Actinomycetales</taxon>
        <taxon>Actinomycetaceae</taxon>
        <taxon>Actinomyces</taxon>
    </lineage>
</organism>
<evidence type="ECO:0008006" key="4">
    <source>
        <dbReference type="Google" id="ProtNLM"/>
    </source>
</evidence>
<evidence type="ECO:0000313" key="3">
    <source>
        <dbReference type="Proteomes" id="UP000065220"/>
    </source>
</evidence>
<name>A0A0X8JCR3_ACTRD</name>
<dbReference type="AlphaFoldDB" id="A0A0X8JCR3"/>
<keyword evidence="3" id="KW-1185">Reference proteome</keyword>
<gene>
    <name evidence="2" type="ORF">AXF14_01405</name>
</gene>
<dbReference type="STRING" id="111015.AXF14_01405"/>
<dbReference type="OrthoDB" id="3253985at2"/>
<sequence>MPPTSRLRSRAAADRPAPSRTRRSRWRDPRLAGGLVLIGASVAVGAWAVDAAADTQDLYALTADVAPGDSLTADGVLTLVSSHPGTGDYVTADELPDGAVATRSMKAGELLPQAAVSTESTADTRSVVLDIASGLPEGTGTGDVVDLWTLPSASITAKTGETDASLVAEQLVVARVGEAGNDLVGARTTSVEVLVPRSRVSQVLTAVASEGSLVLVPTGEGA</sequence>
<feature type="region of interest" description="Disordered" evidence="1">
    <location>
        <begin position="1"/>
        <end position="26"/>
    </location>
</feature>
<proteinExistence type="predicted"/>
<accession>A0A0X8JCR3</accession>
<evidence type="ECO:0000256" key="1">
    <source>
        <dbReference type="SAM" id="MobiDB-lite"/>
    </source>
</evidence>
<dbReference type="KEGG" id="ard:AXF14_01405"/>
<dbReference type="EMBL" id="CP014228">
    <property type="protein sequence ID" value="AMD86498.1"/>
    <property type="molecule type" value="Genomic_DNA"/>
</dbReference>
<evidence type="ECO:0000313" key="2">
    <source>
        <dbReference type="EMBL" id="AMD86498.1"/>
    </source>
</evidence>